<dbReference type="Proteomes" id="UP000198534">
    <property type="component" value="Unassembled WGS sequence"/>
</dbReference>
<accession>A0A1H2T9U4</accession>
<name>A0A1H2T9U4_9BACL</name>
<evidence type="ECO:0000313" key="4">
    <source>
        <dbReference type="Proteomes" id="UP000198534"/>
    </source>
</evidence>
<feature type="chain" id="PRO_5039625173" description="Sporulation lipoprotein YhcN/YlaJ (Spore_YhcN_YlaJ)" evidence="2">
    <location>
        <begin position="21"/>
        <end position="161"/>
    </location>
</feature>
<dbReference type="AlphaFoldDB" id="A0A1H2T9U4"/>
<evidence type="ECO:0000256" key="2">
    <source>
        <dbReference type="SAM" id="SignalP"/>
    </source>
</evidence>
<keyword evidence="2" id="KW-0732">Signal</keyword>
<organism evidence="3 4">
    <name type="scientific">Marininema mesophilum</name>
    <dbReference type="NCBI Taxonomy" id="1048340"/>
    <lineage>
        <taxon>Bacteria</taxon>
        <taxon>Bacillati</taxon>
        <taxon>Bacillota</taxon>
        <taxon>Bacilli</taxon>
        <taxon>Bacillales</taxon>
        <taxon>Thermoactinomycetaceae</taxon>
        <taxon>Marininema</taxon>
    </lineage>
</organism>
<protein>
    <recommendedName>
        <fullName evidence="5">Sporulation lipoprotein YhcN/YlaJ (Spore_YhcN_YlaJ)</fullName>
    </recommendedName>
</protein>
<evidence type="ECO:0008006" key="5">
    <source>
        <dbReference type="Google" id="ProtNLM"/>
    </source>
</evidence>
<proteinExistence type="predicted"/>
<dbReference type="OrthoDB" id="2988810at2"/>
<evidence type="ECO:0000313" key="3">
    <source>
        <dbReference type="EMBL" id="SDW40465.1"/>
    </source>
</evidence>
<sequence>MRRFLFLVVTGILVCTVACTNNQVEQGASHDHKEKLGTGSNRRFETNNYDYMHDDGRFGIRNSSPNLDTSDWSQPTAADDKTRAKKSVMKIKGVKNVDIRIFGGHMAFRVTPTSDVPASEYEHLRQVVLDQVKKEIPRYEIRVRIGKSRWDPRSYLQSGNQ</sequence>
<dbReference type="STRING" id="1048340.SAMN05444487_10366"/>
<feature type="compositionally biased region" description="Polar residues" evidence="1">
    <location>
        <begin position="63"/>
        <end position="76"/>
    </location>
</feature>
<gene>
    <name evidence="3" type="ORF">SAMN05444487_10366</name>
</gene>
<evidence type="ECO:0000256" key="1">
    <source>
        <dbReference type="SAM" id="MobiDB-lite"/>
    </source>
</evidence>
<dbReference type="RefSeq" id="WP_091736475.1">
    <property type="nucleotide sequence ID" value="NZ_FNNQ01000003.1"/>
</dbReference>
<feature type="region of interest" description="Disordered" evidence="1">
    <location>
        <begin position="63"/>
        <end position="83"/>
    </location>
</feature>
<reference evidence="3 4" key="1">
    <citation type="submission" date="2016-10" db="EMBL/GenBank/DDBJ databases">
        <authorList>
            <person name="de Groot N.N."/>
        </authorList>
    </citation>
    <scope>NUCLEOTIDE SEQUENCE [LARGE SCALE GENOMIC DNA]</scope>
    <source>
        <strain evidence="3 4">DSM 45610</strain>
    </source>
</reference>
<keyword evidence="4" id="KW-1185">Reference proteome</keyword>
<dbReference type="EMBL" id="FNNQ01000003">
    <property type="protein sequence ID" value="SDW40465.1"/>
    <property type="molecule type" value="Genomic_DNA"/>
</dbReference>
<feature type="signal peptide" evidence="2">
    <location>
        <begin position="1"/>
        <end position="20"/>
    </location>
</feature>